<dbReference type="InterPro" id="IPR029060">
    <property type="entry name" value="PIN-like_dom_sf"/>
</dbReference>
<dbReference type="Proteomes" id="UP000480425">
    <property type="component" value="Unassembled WGS sequence"/>
</dbReference>
<evidence type="ECO:0000313" key="3">
    <source>
        <dbReference type="EMBL" id="MCP9550056.1"/>
    </source>
</evidence>
<reference evidence="4 9" key="2">
    <citation type="submission" date="2019-09" db="EMBL/GenBank/DDBJ databases">
        <title>Distinct polysaccharide growth profiles of human intestinal Prevotella copri isolates.</title>
        <authorList>
            <person name="Fehlner-Peach H."/>
            <person name="Magnabosco C."/>
            <person name="Raghavan V."/>
            <person name="Scher J.U."/>
            <person name="Tett A."/>
            <person name="Cox L.M."/>
            <person name="Gottsegen C."/>
            <person name="Watters A."/>
            <person name="Wiltshire- Gordon J.D."/>
            <person name="Segata N."/>
            <person name="Bonneau R."/>
            <person name="Littman D.R."/>
        </authorList>
    </citation>
    <scope>NUCLEOTIDE SEQUENCE [LARGE SCALE GENOMIC DNA]</scope>
    <source>
        <strain evidence="4">IA622</strain>
        <strain evidence="9">iA622</strain>
    </source>
</reference>
<evidence type="ECO:0000313" key="2">
    <source>
        <dbReference type="EMBL" id="MCP9501785.1"/>
    </source>
</evidence>
<reference evidence="7 8" key="1">
    <citation type="submission" date="2018-08" db="EMBL/GenBank/DDBJ databases">
        <title>A genome reference for cultivated species of the human gut microbiota.</title>
        <authorList>
            <person name="Zou Y."/>
            <person name="Xue W."/>
            <person name="Luo G."/>
        </authorList>
    </citation>
    <scope>NUCLEOTIDE SEQUENCE [LARGE SCALE GENOMIC DNA]</scope>
    <source>
        <strain evidence="6 8">AF12-50</strain>
        <strain evidence="5 7">TF06-40</strain>
    </source>
</reference>
<protein>
    <submittedName>
        <fullName evidence="2 4">Toxin-antitoxin system toxin component, PIN family</fullName>
    </submittedName>
</protein>
<evidence type="ECO:0000313" key="9">
    <source>
        <dbReference type="Proteomes" id="UP000480425"/>
    </source>
</evidence>
<evidence type="ECO:0000313" key="4">
    <source>
        <dbReference type="EMBL" id="MQN79612.1"/>
    </source>
</evidence>
<comment type="caution">
    <text evidence="4">The sequence shown here is derived from an EMBL/GenBank/DDBJ whole genome shotgun (WGS) entry which is preliminary data.</text>
</comment>
<evidence type="ECO:0000313" key="5">
    <source>
        <dbReference type="EMBL" id="RGL57366.1"/>
    </source>
</evidence>
<accession>A0A3E4SD68</accession>
<dbReference type="EMBL" id="QSAG01000092">
    <property type="protein sequence ID" value="RGW37887.1"/>
    <property type="molecule type" value="Genomic_DNA"/>
</dbReference>
<evidence type="ECO:0000259" key="1">
    <source>
        <dbReference type="Pfam" id="PF13470"/>
    </source>
</evidence>
<evidence type="ECO:0000313" key="8">
    <source>
        <dbReference type="Proteomes" id="UP000283785"/>
    </source>
</evidence>
<dbReference type="Proteomes" id="UP001205506">
    <property type="component" value="Unassembled WGS sequence"/>
</dbReference>
<evidence type="ECO:0000313" key="6">
    <source>
        <dbReference type="EMBL" id="RGW37887.1"/>
    </source>
</evidence>
<dbReference type="Proteomes" id="UP000283785">
    <property type="component" value="Unassembled WGS sequence"/>
</dbReference>
<dbReference type="SUPFAM" id="SSF88723">
    <property type="entry name" value="PIN domain-like"/>
    <property type="match status" value="1"/>
</dbReference>
<dbReference type="OrthoDB" id="9802590at2"/>
<dbReference type="NCBIfam" id="TIGR00305">
    <property type="entry name" value="putative toxin-antitoxin system toxin component, PIN family"/>
    <property type="match status" value="1"/>
</dbReference>
<sequence>MRKIVLDTNCLLMSLPRISPYRKIWDDFLKGKLTLCVTNEIIEEYLEIIEQKTNANIASNVVSVILSQKNVEFVTPYYKLHLIQADEDDNKFVDCAFSAGASCIVSNDAHFKILNEVEFPRIFVVNIKDFVELLLRNQGNNHLN</sequence>
<dbReference type="EMBL" id="JANDXR010000010">
    <property type="protein sequence ID" value="MCP9501785.1"/>
    <property type="molecule type" value="Genomic_DNA"/>
</dbReference>
<proteinExistence type="predicted"/>
<dbReference type="EMBL" id="VZCB01000011">
    <property type="protein sequence ID" value="MQN79612.1"/>
    <property type="molecule type" value="Genomic_DNA"/>
</dbReference>
<name>A0A3E4SD68_9BACT</name>
<dbReference type="PANTHER" id="PTHR34610:SF3">
    <property type="entry name" value="SSL7007 PROTEIN"/>
    <property type="match status" value="1"/>
</dbReference>
<dbReference type="PANTHER" id="PTHR34610">
    <property type="entry name" value="SSL7007 PROTEIN"/>
    <property type="match status" value="1"/>
</dbReference>
<dbReference type="Gene3D" id="3.40.50.1010">
    <property type="entry name" value="5'-nuclease"/>
    <property type="match status" value="1"/>
</dbReference>
<feature type="domain" description="PIN" evidence="1">
    <location>
        <begin position="3"/>
        <end position="109"/>
    </location>
</feature>
<dbReference type="EMBL" id="JANDWU010000021">
    <property type="protein sequence ID" value="MCP9550056.1"/>
    <property type="molecule type" value="Genomic_DNA"/>
</dbReference>
<organism evidence="4 9">
    <name type="scientific">Segatella copri</name>
    <dbReference type="NCBI Taxonomy" id="165179"/>
    <lineage>
        <taxon>Bacteria</taxon>
        <taxon>Pseudomonadati</taxon>
        <taxon>Bacteroidota</taxon>
        <taxon>Bacteroidia</taxon>
        <taxon>Bacteroidales</taxon>
        <taxon>Prevotellaceae</taxon>
        <taxon>Segatella</taxon>
    </lineage>
</organism>
<dbReference type="Proteomes" id="UP001206014">
    <property type="component" value="Unassembled WGS sequence"/>
</dbReference>
<reference evidence="2" key="3">
    <citation type="submission" date="2022-07" db="EMBL/GenBank/DDBJ databases">
        <title>Prevotella copri.</title>
        <authorList>
            <person name="Yang C."/>
        </authorList>
    </citation>
    <scope>NUCLEOTIDE SEQUENCE</scope>
    <source>
        <strain evidence="3">HF1805</strain>
        <strain evidence="2">HF88</strain>
    </source>
</reference>
<dbReference type="InterPro" id="IPR002850">
    <property type="entry name" value="PIN_toxin-like"/>
</dbReference>
<evidence type="ECO:0000313" key="7">
    <source>
        <dbReference type="Proteomes" id="UP000261187"/>
    </source>
</evidence>
<dbReference type="RefSeq" id="WP_117695125.1">
    <property type="nucleotide sequence ID" value="NZ_CATKVU010000004.1"/>
</dbReference>
<dbReference type="InterPro" id="IPR002716">
    <property type="entry name" value="PIN_dom"/>
</dbReference>
<dbReference type="Pfam" id="PF13470">
    <property type="entry name" value="PIN_3"/>
    <property type="match status" value="1"/>
</dbReference>
<dbReference type="Proteomes" id="UP000261187">
    <property type="component" value="Unassembled WGS sequence"/>
</dbReference>
<dbReference type="EMBL" id="QSSA01000027">
    <property type="protein sequence ID" value="RGL57366.1"/>
    <property type="molecule type" value="Genomic_DNA"/>
</dbReference>
<gene>
    <name evidence="6" type="ORF">DWV76_16910</name>
    <name evidence="5" type="ORF">DXC61_11445</name>
    <name evidence="4" type="ORF">F7D73_01250</name>
    <name evidence="3" type="ORF">NNC68_11310</name>
    <name evidence="2" type="ORF">NND11_09520</name>
</gene>
<dbReference type="AlphaFoldDB" id="A0A3E4SD68"/>